<sequence>MLPVMVVYFLIRLPVSKSIVIDSRVIYRMVDTTQGDFLRNGIEMLLGNKKVFLADPIDDLNWVYVDKTIFEKLWPESPLEMSRKNYTIKARFRTYKLLFGGYGKASVIGIEKLEENPIIRK</sequence>
<proteinExistence type="predicted"/>
<evidence type="ECO:0000313" key="2">
    <source>
        <dbReference type="Proteomes" id="UP000798808"/>
    </source>
</evidence>
<dbReference type="EMBL" id="SMLW01000068">
    <property type="protein sequence ID" value="MTI23341.1"/>
    <property type="molecule type" value="Genomic_DNA"/>
</dbReference>
<dbReference type="Proteomes" id="UP000798808">
    <property type="component" value="Unassembled WGS sequence"/>
</dbReference>
<organism evidence="1 2">
    <name type="scientific">Fulvivirga kasyanovii</name>
    <dbReference type="NCBI Taxonomy" id="396812"/>
    <lineage>
        <taxon>Bacteria</taxon>
        <taxon>Pseudomonadati</taxon>
        <taxon>Bacteroidota</taxon>
        <taxon>Cytophagia</taxon>
        <taxon>Cytophagales</taxon>
        <taxon>Fulvivirgaceae</taxon>
        <taxon>Fulvivirga</taxon>
    </lineage>
</organism>
<evidence type="ECO:0000313" key="1">
    <source>
        <dbReference type="EMBL" id="MTI23341.1"/>
    </source>
</evidence>
<accession>A0ABW9RHE7</accession>
<keyword evidence="2" id="KW-1185">Reference proteome</keyword>
<reference evidence="1 2" key="1">
    <citation type="submission" date="2019-02" db="EMBL/GenBank/DDBJ databases">
        <authorList>
            <person name="Goldberg S.R."/>
            <person name="Haltli B.A."/>
            <person name="Correa H."/>
            <person name="Russell K.G."/>
        </authorList>
    </citation>
    <scope>NUCLEOTIDE SEQUENCE [LARGE SCALE GENOMIC DNA]</scope>
    <source>
        <strain evidence="1 2">JCM 16186</strain>
    </source>
</reference>
<name>A0ABW9RHE7_9BACT</name>
<comment type="caution">
    <text evidence="1">The sequence shown here is derived from an EMBL/GenBank/DDBJ whole genome shotgun (WGS) entry which is preliminary data.</text>
</comment>
<gene>
    <name evidence="1" type="ORF">E1163_00085</name>
</gene>
<protein>
    <submittedName>
        <fullName evidence="1">Uncharacterized protein</fullName>
    </submittedName>
</protein>